<sequence length="640" mass="71101">MKQTIIIVSILAASITGVVTAQGLEKSLVRNQTKTAEFIVEPPTLLCAGFEWVISGDENRNATVSVSYRKKDRGEWRTGLPLLRVGGEKIYGHDQPWVYTTPNLFAGSLFNLEPGTVYECRFQLSDLDGIEGPSMQTVFVQTKTEPKPYALGQVYHVYPPGYKGAKQSPAFTGLNEAYYGTGNTGDWWNVPEPRVQPGDVILVHAGLYKAHRLRYADSLALDFHGAYVLTQKGTAEKPIVIKAAGDGEVIFDGDGSYRLFDVMAADYHYFEGLTIRNTDVAFYGGLKRVMGCSGLTVKHCKMEDIGIAVMTYSADSRDFYIADNIMVGRHEPDTLIGWYGLEKPAPLTSYYAIKVYGQGHVVCHNSIAYFHDGICVDTHGLPEGAKKCVSIDFYRNDIFNVADDFIEADGGSHNIRVFENRGFNAYHSALSAQPVFGGPVYFIRNICYNIPGNALKYMVRPSGIYTYQNTFVADAAISAFSNGHFRNNLFIGPDDTRPSLSGTTFTNYTTLDYDGYRKKPENQTNYRWRYPQHDSLNHADEKELGWVEFKTLREFTKKTGYEVHGVELEKAIFENVPLPDPRRKGHVYPVAGYDFRLKPGSKAIDAGCLLPTITDGFTGKAPDLGALESGVAAPQYGPRK</sequence>
<keyword evidence="2" id="KW-1185">Reference proteome</keyword>
<dbReference type="EMBL" id="FQWQ01000001">
    <property type="protein sequence ID" value="SHG44249.1"/>
    <property type="molecule type" value="Genomic_DNA"/>
</dbReference>
<evidence type="ECO:0000313" key="1">
    <source>
        <dbReference type="EMBL" id="SHG44249.1"/>
    </source>
</evidence>
<proteinExistence type="predicted"/>
<protein>
    <recommendedName>
        <fullName evidence="3">Right handed beta helix region</fullName>
    </recommendedName>
</protein>
<dbReference type="STRING" id="947013.SAMN04488109_0295"/>
<name>A0A1M5JVH1_9BACT</name>
<dbReference type="RefSeq" id="WP_073130268.1">
    <property type="nucleotide sequence ID" value="NZ_FQWQ01000001.1"/>
</dbReference>
<dbReference type="OrthoDB" id="6475864at2"/>
<organism evidence="1 2">
    <name type="scientific">Chryseolinea serpens</name>
    <dbReference type="NCBI Taxonomy" id="947013"/>
    <lineage>
        <taxon>Bacteria</taxon>
        <taxon>Pseudomonadati</taxon>
        <taxon>Bacteroidota</taxon>
        <taxon>Cytophagia</taxon>
        <taxon>Cytophagales</taxon>
        <taxon>Fulvivirgaceae</taxon>
        <taxon>Chryseolinea</taxon>
    </lineage>
</organism>
<accession>A0A1M5JVH1</accession>
<dbReference type="Gene3D" id="2.160.20.10">
    <property type="entry name" value="Single-stranded right-handed beta-helix, Pectin lyase-like"/>
    <property type="match status" value="1"/>
</dbReference>
<dbReference type="InterPro" id="IPR012334">
    <property type="entry name" value="Pectin_lyas_fold"/>
</dbReference>
<gene>
    <name evidence="1" type="ORF">SAMN04488109_0295</name>
</gene>
<dbReference type="InterPro" id="IPR011050">
    <property type="entry name" value="Pectin_lyase_fold/virulence"/>
</dbReference>
<dbReference type="Proteomes" id="UP000184212">
    <property type="component" value="Unassembled WGS sequence"/>
</dbReference>
<reference evidence="1 2" key="1">
    <citation type="submission" date="2016-11" db="EMBL/GenBank/DDBJ databases">
        <authorList>
            <person name="Jaros S."/>
            <person name="Januszkiewicz K."/>
            <person name="Wedrychowicz H."/>
        </authorList>
    </citation>
    <scope>NUCLEOTIDE SEQUENCE [LARGE SCALE GENOMIC DNA]</scope>
    <source>
        <strain evidence="1 2">DSM 24574</strain>
    </source>
</reference>
<evidence type="ECO:0000313" key="2">
    <source>
        <dbReference type="Proteomes" id="UP000184212"/>
    </source>
</evidence>
<dbReference type="SUPFAM" id="SSF51126">
    <property type="entry name" value="Pectin lyase-like"/>
    <property type="match status" value="1"/>
</dbReference>
<evidence type="ECO:0008006" key="3">
    <source>
        <dbReference type="Google" id="ProtNLM"/>
    </source>
</evidence>
<dbReference type="AlphaFoldDB" id="A0A1M5JVH1"/>